<dbReference type="Gene3D" id="1.20.58.70">
    <property type="match status" value="1"/>
</dbReference>
<feature type="non-terminal residue" evidence="7">
    <location>
        <position position="309"/>
    </location>
</feature>
<dbReference type="PANTHER" id="PTHR19957">
    <property type="entry name" value="SYNTAXIN"/>
    <property type="match status" value="1"/>
</dbReference>
<dbReference type="PANTHER" id="PTHR19957:SF38">
    <property type="entry name" value="LD27581P"/>
    <property type="match status" value="1"/>
</dbReference>
<dbReference type="CDD" id="cd15847">
    <property type="entry name" value="SNARE_syntaxin7_like"/>
    <property type="match status" value="1"/>
</dbReference>
<dbReference type="PROSITE" id="PS00914">
    <property type="entry name" value="SYNTAXIN"/>
    <property type="match status" value="1"/>
</dbReference>
<dbReference type="GO" id="GO:0006886">
    <property type="term" value="P:intracellular protein transport"/>
    <property type="evidence" value="ECO:0007669"/>
    <property type="project" value="InterPro"/>
</dbReference>
<dbReference type="InterPro" id="IPR010989">
    <property type="entry name" value="SNARE"/>
</dbReference>
<dbReference type="EMBL" id="WJQU01000001">
    <property type="protein sequence ID" value="KAJ6646846.1"/>
    <property type="molecule type" value="Genomic_DNA"/>
</dbReference>
<dbReference type="InterPro" id="IPR006011">
    <property type="entry name" value="Syntaxin_N"/>
</dbReference>
<evidence type="ECO:0000256" key="1">
    <source>
        <dbReference type="ARBA" id="ARBA00004211"/>
    </source>
</evidence>
<dbReference type="GO" id="GO:0006906">
    <property type="term" value="P:vesicle fusion"/>
    <property type="evidence" value="ECO:0007669"/>
    <property type="project" value="TreeGrafter"/>
</dbReference>
<dbReference type="GO" id="GO:0031201">
    <property type="term" value="C:SNARE complex"/>
    <property type="evidence" value="ECO:0007669"/>
    <property type="project" value="TreeGrafter"/>
</dbReference>
<organism evidence="7 8">
    <name type="scientific">Pseudolycoriella hygida</name>
    <dbReference type="NCBI Taxonomy" id="35572"/>
    <lineage>
        <taxon>Eukaryota</taxon>
        <taxon>Metazoa</taxon>
        <taxon>Ecdysozoa</taxon>
        <taxon>Arthropoda</taxon>
        <taxon>Hexapoda</taxon>
        <taxon>Insecta</taxon>
        <taxon>Pterygota</taxon>
        <taxon>Neoptera</taxon>
        <taxon>Endopterygota</taxon>
        <taxon>Diptera</taxon>
        <taxon>Nematocera</taxon>
        <taxon>Sciaroidea</taxon>
        <taxon>Sciaridae</taxon>
        <taxon>Pseudolycoriella</taxon>
    </lineage>
</organism>
<dbReference type="SMART" id="SM00397">
    <property type="entry name" value="t_SNARE"/>
    <property type="match status" value="1"/>
</dbReference>
<dbReference type="GO" id="GO:0048278">
    <property type="term" value="P:vesicle docking"/>
    <property type="evidence" value="ECO:0007669"/>
    <property type="project" value="TreeGrafter"/>
</dbReference>
<dbReference type="Gene3D" id="1.20.5.110">
    <property type="match status" value="1"/>
</dbReference>
<gene>
    <name evidence="7" type="primary">Stx12</name>
    <name evidence="7" type="ORF">Bhyg_02060</name>
</gene>
<comment type="subcellular location">
    <subcellularLocation>
        <location evidence="1">Membrane</location>
        <topology evidence="1">Single-pass type IV membrane protein</topology>
    </subcellularLocation>
</comment>
<dbReference type="SMART" id="SM00503">
    <property type="entry name" value="SynN"/>
    <property type="match status" value="1"/>
</dbReference>
<dbReference type="OrthoDB" id="75754at2759"/>
<evidence type="ECO:0000259" key="6">
    <source>
        <dbReference type="PROSITE" id="PS50192"/>
    </source>
</evidence>
<comment type="similarity">
    <text evidence="2 4">Belongs to the syntaxin family.</text>
</comment>
<keyword evidence="5" id="KW-1133">Transmembrane helix</keyword>
<name>A0A9Q0NC92_9DIPT</name>
<evidence type="ECO:0000313" key="7">
    <source>
        <dbReference type="EMBL" id="KAJ6646846.1"/>
    </source>
</evidence>
<keyword evidence="5" id="KW-0812">Transmembrane</keyword>
<evidence type="ECO:0000256" key="4">
    <source>
        <dbReference type="RuleBase" id="RU003858"/>
    </source>
</evidence>
<keyword evidence="5" id="KW-0472">Membrane</keyword>
<dbReference type="InterPro" id="IPR000727">
    <property type="entry name" value="T_SNARE_dom"/>
</dbReference>
<dbReference type="AlphaFoldDB" id="A0A9Q0NC92"/>
<feature type="domain" description="T-SNARE coiled-coil homology" evidence="6">
    <location>
        <begin position="212"/>
        <end position="274"/>
    </location>
</feature>
<dbReference type="InterPro" id="IPR006012">
    <property type="entry name" value="Syntaxin/epimorphin_CS"/>
</dbReference>
<feature type="transmembrane region" description="Helical" evidence="5">
    <location>
        <begin position="285"/>
        <end position="304"/>
    </location>
</feature>
<dbReference type="PROSITE" id="PS50192">
    <property type="entry name" value="T_SNARE"/>
    <property type="match status" value="1"/>
</dbReference>
<dbReference type="Pfam" id="PF05739">
    <property type="entry name" value="SNARE"/>
    <property type="match status" value="1"/>
</dbReference>
<evidence type="ECO:0000313" key="8">
    <source>
        <dbReference type="Proteomes" id="UP001151699"/>
    </source>
</evidence>
<evidence type="ECO:0000256" key="2">
    <source>
        <dbReference type="ARBA" id="ARBA00009063"/>
    </source>
</evidence>
<comment type="caution">
    <text evidence="7">The sequence shown here is derived from an EMBL/GenBank/DDBJ whole genome shotgun (WGS) entry which is preliminary data.</text>
</comment>
<evidence type="ECO:0000256" key="5">
    <source>
        <dbReference type="SAM" id="Phobius"/>
    </source>
</evidence>
<dbReference type="SUPFAM" id="SSF47661">
    <property type="entry name" value="t-snare proteins"/>
    <property type="match status" value="1"/>
</dbReference>
<reference evidence="7" key="1">
    <citation type="submission" date="2022-07" db="EMBL/GenBank/DDBJ databases">
        <authorList>
            <person name="Trinca V."/>
            <person name="Uliana J.V.C."/>
            <person name="Torres T.T."/>
            <person name="Ward R.J."/>
            <person name="Monesi N."/>
        </authorList>
    </citation>
    <scope>NUCLEOTIDE SEQUENCE</scope>
    <source>
        <strain evidence="7">HSMRA1968</strain>
        <tissue evidence="7">Whole embryos</tissue>
    </source>
</reference>
<keyword evidence="3" id="KW-0813">Transport</keyword>
<accession>A0A9Q0NC92</accession>
<dbReference type="Pfam" id="PF14523">
    <property type="entry name" value="Syntaxin_2"/>
    <property type="match status" value="1"/>
</dbReference>
<protein>
    <submittedName>
        <fullName evidence="7">Syntaxin-12</fullName>
    </submittedName>
</protein>
<dbReference type="GO" id="GO:0006836">
    <property type="term" value="P:neurotransmitter transport"/>
    <property type="evidence" value="ECO:0007669"/>
    <property type="project" value="UniProtKB-KW"/>
</dbReference>
<keyword evidence="8" id="KW-1185">Reference proteome</keyword>
<proteinExistence type="inferred from homology"/>
<dbReference type="Proteomes" id="UP001151699">
    <property type="component" value="Chromosome A"/>
</dbReference>
<keyword evidence="3" id="KW-0532">Neurotransmitter transport</keyword>
<dbReference type="GO" id="GO:0000149">
    <property type="term" value="F:SNARE binding"/>
    <property type="evidence" value="ECO:0007669"/>
    <property type="project" value="TreeGrafter"/>
</dbReference>
<dbReference type="GO" id="GO:0005484">
    <property type="term" value="F:SNAP receptor activity"/>
    <property type="evidence" value="ECO:0007669"/>
    <property type="project" value="InterPro"/>
</dbReference>
<evidence type="ECO:0000256" key="3">
    <source>
        <dbReference type="ARBA" id="ARBA00022775"/>
    </source>
</evidence>
<dbReference type="InterPro" id="IPR045242">
    <property type="entry name" value="Syntaxin"/>
</dbReference>
<sequence>KTRLGKSKNCIIVTTERFIAYFWQYNDLTMSRGLTNSSSGFRALRDYGSTSTVPDVNFAGFSPTEFMSLSETIAQNVGSVKSSWQQLEKAYKIIGTAKDNLSTREKVHQIQSTTNVKIQTTSKDLHRLTVVVRHGDKQQRLQVEKLTSDFKNVVEMYSSSQKQIAAKMKSVFLTNASQNDDIHRDSMNGNESDRQQQLQKQKILQQNLEFEQGMMLEREQRVQQIEADVLDVNEIMRDLATLINQQGEQIDSIGAGIDYAAGEVEAGTSELIKAAQSQAKYRRKVLILLAIAVIIGLIVTGIIVSELKS</sequence>
<dbReference type="GO" id="GO:0012505">
    <property type="term" value="C:endomembrane system"/>
    <property type="evidence" value="ECO:0007669"/>
    <property type="project" value="TreeGrafter"/>
</dbReference>